<evidence type="ECO:0000256" key="1">
    <source>
        <dbReference type="SAM" id="MobiDB-lite"/>
    </source>
</evidence>
<proteinExistence type="predicted"/>
<accession>A0ABW2CLS7</accession>
<feature type="region of interest" description="Disordered" evidence="1">
    <location>
        <begin position="205"/>
        <end position="225"/>
    </location>
</feature>
<organism evidence="2 3">
    <name type="scientific">Actinomadura yumaensis</name>
    <dbReference type="NCBI Taxonomy" id="111807"/>
    <lineage>
        <taxon>Bacteria</taxon>
        <taxon>Bacillati</taxon>
        <taxon>Actinomycetota</taxon>
        <taxon>Actinomycetes</taxon>
        <taxon>Streptosporangiales</taxon>
        <taxon>Thermomonosporaceae</taxon>
        <taxon>Actinomadura</taxon>
    </lineage>
</organism>
<dbReference type="Proteomes" id="UP001596380">
    <property type="component" value="Unassembled WGS sequence"/>
</dbReference>
<keyword evidence="3" id="KW-1185">Reference proteome</keyword>
<reference evidence="3" key="1">
    <citation type="journal article" date="2019" name="Int. J. Syst. Evol. Microbiol.">
        <title>The Global Catalogue of Microorganisms (GCM) 10K type strain sequencing project: providing services to taxonomists for standard genome sequencing and annotation.</title>
        <authorList>
            <consortium name="The Broad Institute Genomics Platform"/>
            <consortium name="The Broad Institute Genome Sequencing Center for Infectious Disease"/>
            <person name="Wu L."/>
            <person name="Ma J."/>
        </authorList>
    </citation>
    <scope>NUCLEOTIDE SEQUENCE [LARGE SCALE GENOMIC DNA]</scope>
    <source>
        <strain evidence="3">JCM 3369</strain>
    </source>
</reference>
<gene>
    <name evidence="2" type="ORF">ACFQKB_20875</name>
</gene>
<evidence type="ECO:0000313" key="2">
    <source>
        <dbReference type="EMBL" id="MFC6882220.1"/>
    </source>
</evidence>
<evidence type="ECO:0000313" key="3">
    <source>
        <dbReference type="Proteomes" id="UP001596380"/>
    </source>
</evidence>
<protein>
    <submittedName>
        <fullName evidence="2">Uncharacterized protein</fullName>
    </submittedName>
</protein>
<dbReference type="EMBL" id="JBHSXS010000012">
    <property type="protein sequence ID" value="MFC6882220.1"/>
    <property type="molecule type" value="Genomic_DNA"/>
</dbReference>
<comment type="caution">
    <text evidence="2">The sequence shown here is derived from an EMBL/GenBank/DDBJ whole genome shotgun (WGS) entry which is preliminary data.</text>
</comment>
<sequence>MTGKLVELRRRNPIPNLFLERVKSDRFGREDLRALIRGEIRTAEAEMTVYALGTALHRHEVFQDLNTMAVDARSHLSSIRPLVGIDDESAENGAVGPDGFACPGFLSWAVLHCNRAELGLVMYADLESYGGGSREIADAMQVASTEVPEQIVRYYADGVPDGLSSKVLGLVQEGIDRGDDVSRAVRLARVMEECVGRYWQAAVAPERNAPERNAPEGNASEGDPR</sequence>
<name>A0ABW2CLS7_9ACTN</name>
<dbReference type="RefSeq" id="WP_160822693.1">
    <property type="nucleotide sequence ID" value="NZ_JBHSXS010000012.1"/>
</dbReference>